<dbReference type="InterPro" id="IPR005146">
    <property type="entry name" value="B3/B4_tRNA-bd"/>
</dbReference>
<dbReference type="AlphaFoldDB" id="A0A812EDE0"/>
<evidence type="ECO:0000256" key="1">
    <source>
        <dbReference type="SAM" id="MobiDB-lite"/>
    </source>
</evidence>
<dbReference type="PANTHER" id="PTHR10947">
    <property type="entry name" value="PHENYLALANYL-TRNA SYNTHETASE BETA CHAIN AND LEUCINE-RICH REPEAT-CONTAINING PROTEIN 47"/>
    <property type="match status" value="1"/>
</dbReference>
<gene>
    <name evidence="3" type="ORF">SPHA_73068</name>
</gene>
<organism evidence="3 4">
    <name type="scientific">Acanthosepion pharaonis</name>
    <name type="common">Pharaoh cuttlefish</name>
    <name type="synonym">Sepia pharaonis</name>
    <dbReference type="NCBI Taxonomy" id="158019"/>
    <lineage>
        <taxon>Eukaryota</taxon>
        <taxon>Metazoa</taxon>
        <taxon>Spiralia</taxon>
        <taxon>Lophotrochozoa</taxon>
        <taxon>Mollusca</taxon>
        <taxon>Cephalopoda</taxon>
        <taxon>Coleoidea</taxon>
        <taxon>Decapodiformes</taxon>
        <taxon>Sepiida</taxon>
        <taxon>Sepiina</taxon>
        <taxon>Sepiidae</taxon>
        <taxon>Acanthosepion</taxon>
    </lineage>
</organism>
<comment type="caution">
    <text evidence="3">The sequence shown here is derived from an EMBL/GenBank/DDBJ whole genome shotgun (WGS) entry which is preliminary data.</text>
</comment>
<proteinExistence type="predicted"/>
<evidence type="ECO:0000313" key="3">
    <source>
        <dbReference type="EMBL" id="CAE1323200.1"/>
    </source>
</evidence>
<evidence type="ECO:0000259" key="2">
    <source>
        <dbReference type="SMART" id="SM00873"/>
    </source>
</evidence>
<name>A0A812EDE0_ACAPH</name>
<feature type="region of interest" description="Disordered" evidence="1">
    <location>
        <begin position="192"/>
        <end position="212"/>
    </location>
</feature>
<feature type="domain" description="B3/B4 tRNA-binding" evidence="2">
    <location>
        <begin position="12"/>
        <end position="189"/>
    </location>
</feature>
<protein>
    <submittedName>
        <fullName evidence="3">Leucine-rich repeat-containing protein 47</fullName>
    </submittedName>
</protein>
<dbReference type="EMBL" id="CAHIKZ030005358">
    <property type="protein sequence ID" value="CAE1323200.1"/>
    <property type="molecule type" value="Genomic_DNA"/>
</dbReference>
<dbReference type="InterPro" id="IPR020825">
    <property type="entry name" value="Phe-tRNA_synthase-like_B3/B4"/>
</dbReference>
<dbReference type="Proteomes" id="UP000597762">
    <property type="component" value="Unassembled WGS sequence"/>
</dbReference>
<keyword evidence="4" id="KW-1185">Reference proteome</keyword>
<reference evidence="3" key="1">
    <citation type="submission" date="2021-01" db="EMBL/GenBank/DDBJ databases">
        <authorList>
            <person name="Li R."/>
            <person name="Bekaert M."/>
        </authorList>
    </citation>
    <scope>NUCLEOTIDE SEQUENCE</scope>
    <source>
        <strain evidence="3">Farmed</strain>
    </source>
</reference>
<dbReference type="GO" id="GO:0006432">
    <property type="term" value="P:phenylalanyl-tRNA aminoacylation"/>
    <property type="evidence" value="ECO:0007669"/>
    <property type="project" value="InterPro"/>
</dbReference>
<dbReference type="SMART" id="SM00873">
    <property type="entry name" value="B3_4"/>
    <property type="match status" value="1"/>
</dbReference>
<dbReference type="PANTHER" id="PTHR10947:SF3">
    <property type="entry name" value="LEUCINE-RICH REPEAT-CONTAINING PROTEIN 47"/>
    <property type="match status" value="1"/>
</dbReference>
<dbReference type="OrthoDB" id="67933at2759"/>
<evidence type="ECO:0000313" key="4">
    <source>
        <dbReference type="Proteomes" id="UP000597762"/>
    </source>
</evidence>
<dbReference type="GO" id="GO:0003723">
    <property type="term" value="F:RNA binding"/>
    <property type="evidence" value="ECO:0007669"/>
    <property type="project" value="InterPro"/>
</dbReference>
<sequence length="253" mass="28638">MSIIVTPAVLNIRPYIVCCLVKNLNFNKNNAFKKFIALQTKFHDTICDKRQAATIATHDMNLVKSPLTYDAKVPSHIKITPLFAKEELTAQSLVANLRREADEIRKEKKRNKLSGIHKYLDLLHEKPEYPCLVDKEGCVISFPPITNSDKTKISKDTTSLLIEVTSSRSLHICKEVMDTLLQEMLNMGIGERLSGKKAETPGSEPEESNTNDKYKITVQQVNVINQDNSLRVVYPSRTDLNSDLIQVTYDCDE</sequence>
<dbReference type="InterPro" id="IPR045060">
    <property type="entry name" value="Phe-tRNA-ligase_IIc_bsu"/>
</dbReference>
<dbReference type="Gene3D" id="3.50.40.10">
    <property type="entry name" value="Phenylalanyl-trna Synthetase, Chain B, domain 3"/>
    <property type="match status" value="1"/>
</dbReference>
<accession>A0A812EDE0</accession>
<dbReference type="GO" id="GO:0004826">
    <property type="term" value="F:phenylalanine-tRNA ligase activity"/>
    <property type="evidence" value="ECO:0007669"/>
    <property type="project" value="InterPro"/>
</dbReference>